<proteinExistence type="predicted"/>
<comment type="caution">
    <text evidence="1">The sequence shown here is derived from an EMBL/GenBank/DDBJ whole genome shotgun (WGS) entry which is preliminary data.</text>
</comment>
<organism evidence="1 2">
    <name type="scientific">Datura stramonium</name>
    <name type="common">Jimsonweed</name>
    <name type="synonym">Common thornapple</name>
    <dbReference type="NCBI Taxonomy" id="4076"/>
    <lineage>
        <taxon>Eukaryota</taxon>
        <taxon>Viridiplantae</taxon>
        <taxon>Streptophyta</taxon>
        <taxon>Embryophyta</taxon>
        <taxon>Tracheophyta</taxon>
        <taxon>Spermatophyta</taxon>
        <taxon>Magnoliopsida</taxon>
        <taxon>eudicotyledons</taxon>
        <taxon>Gunneridae</taxon>
        <taxon>Pentapetalae</taxon>
        <taxon>asterids</taxon>
        <taxon>lamiids</taxon>
        <taxon>Solanales</taxon>
        <taxon>Solanaceae</taxon>
        <taxon>Solanoideae</taxon>
        <taxon>Datureae</taxon>
        <taxon>Datura</taxon>
    </lineage>
</organism>
<evidence type="ECO:0000313" key="1">
    <source>
        <dbReference type="EMBL" id="MCD7473497.1"/>
    </source>
</evidence>
<reference evidence="1 2" key="1">
    <citation type="journal article" date="2021" name="BMC Genomics">
        <title>Datura genome reveals duplications of psychoactive alkaloid biosynthetic genes and high mutation rate following tissue culture.</title>
        <authorList>
            <person name="Rajewski A."/>
            <person name="Carter-House D."/>
            <person name="Stajich J."/>
            <person name="Litt A."/>
        </authorList>
    </citation>
    <scope>NUCLEOTIDE SEQUENCE [LARGE SCALE GENOMIC DNA]</scope>
    <source>
        <strain evidence="1">AR-01</strain>
    </source>
</reference>
<keyword evidence="2" id="KW-1185">Reference proteome</keyword>
<evidence type="ECO:0000313" key="2">
    <source>
        <dbReference type="Proteomes" id="UP000823775"/>
    </source>
</evidence>
<dbReference type="EMBL" id="JACEIK010001981">
    <property type="protein sequence ID" value="MCD7473497.1"/>
    <property type="molecule type" value="Genomic_DNA"/>
</dbReference>
<sequence length="118" mass="13228">MKQCTCIPVQPVARGTLLLIGMREAPTSRRYKVCDAATDLAHCQARVRRPSFSALACARHQHLGAIRCVALQQIWHTASREAPFPMHGGMGNVGQEKLYEAHDAPRGFKRPKRKSYFN</sequence>
<name>A0ABS8TPS6_DATST</name>
<dbReference type="Proteomes" id="UP000823775">
    <property type="component" value="Unassembled WGS sequence"/>
</dbReference>
<gene>
    <name evidence="1" type="ORF">HAX54_015402</name>
</gene>
<accession>A0ABS8TPS6</accession>
<protein>
    <submittedName>
        <fullName evidence="1">Uncharacterized protein</fullName>
    </submittedName>
</protein>